<evidence type="ECO:0000256" key="7">
    <source>
        <dbReference type="ARBA" id="ARBA00022989"/>
    </source>
</evidence>
<dbReference type="GO" id="GO:0071949">
    <property type="term" value="F:FAD binding"/>
    <property type="evidence" value="ECO:0007669"/>
    <property type="project" value="InterPro"/>
</dbReference>
<evidence type="ECO:0000313" key="15">
    <source>
        <dbReference type="Proteomes" id="UP000605986"/>
    </source>
</evidence>
<dbReference type="PRINTS" id="PR00171">
    <property type="entry name" value="SUGRTRNSPORT"/>
</dbReference>
<proteinExistence type="inferred from homology"/>
<keyword evidence="7 11" id="KW-1133">Transmembrane helix</keyword>
<evidence type="ECO:0000256" key="9">
    <source>
        <dbReference type="ARBA" id="ARBA00023136"/>
    </source>
</evidence>
<feature type="transmembrane region" description="Helical" evidence="11">
    <location>
        <begin position="884"/>
        <end position="906"/>
    </location>
</feature>
<dbReference type="GO" id="GO:0005366">
    <property type="term" value="F:myo-inositol:proton symporter activity"/>
    <property type="evidence" value="ECO:0007669"/>
    <property type="project" value="TreeGrafter"/>
</dbReference>
<dbReference type="NCBIfam" id="TIGR00879">
    <property type="entry name" value="SP"/>
    <property type="match status" value="1"/>
</dbReference>
<feature type="transmembrane region" description="Helical" evidence="11">
    <location>
        <begin position="918"/>
        <end position="936"/>
    </location>
</feature>
<feature type="transmembrane region" description="Helical" evidence="11">
    <location>
        <begin position="572"/>
        <end position="595"/>
    </location>
</feature>
<comment type="caution">
    <text evidence="14">The sequence shown here is derived from an EMBL/GenBank/DDBJ whole genome shotgun (WGS) entry which is preliminary data.</text>
</comment>
<name>A0A8H4KHL3_9HYPO</name>
<feature type="signal peptide" evidence="12">
    <location>
        <begin position="1"/>
        <end position="19"/>
    </location>
</feature>
<accession>A0A8H4KHL3</accession>
<comment type="catalytic activity">
    <reaction evidence="10">
        <text>myo-inositol(out) + H(+)(out) = myo-inositol(in) + H(+)(in)</text>
        <dbReference type="Rhea" id="RHEA:60364"/>
        <dbReference type="ChEBI" id="CHEBI:15378"/>
        <dbReference type="ChEBI" id="CHEBI:17268"/>
    </reaction>
</comment>
<feature type="domain" description="Major facilitator superfamily (MFS) profile" evidence="13">
    <location>
        <begin position="480"/>
        <end position="940"/>
    </location>
</feature>
<dbReference type="SUPFAM" id="SSF51905">
    <property type="entry name" value="FAD/NAD(P)-binding domain"/>
    <property type="match status" value="1"/>
</dbReference>
<evidence type="ECO:0000256" key="3">
    <source>
        <dbReference type="ARBA" id="ARBA00022448"/>
    </source>
</evidence>
<dbReference type="Pfam" id="PF01494">
    <property type="entry name" value="FAD_binding_3"/>
    <property type="match status" value="2"/>
</dbReference>
<dbReference type="SUPFAM" id="SSF103473">
    <property type="entry name" value="MFS general substrate transporter"/>
    <property type="match status" value="1"/>
</dbReference>
<comment type="similarity">
    <text evidence="2">Belongs to the major facilitator superfamily. Sugar transporter (TC 2.A.1.1) family.</text>
</comment>
<dbReference type="GO" id="GO:0016020">
    <property type="term" value="C:membrane"/>
    <property type="evidence" value="ECO:0007669"/>
    <property type="project" value="UniProtKB-SubCell"/>
</dbReference>
<dbReference type="GO" id="GO:0016491">
    <property type="term" value="F:oxidoreductase activity"/>
    <property type="evidence" value="ECO:0007669"/>
    <property type="project" value="UniProtKB-KW"/>
</dbReference>
<evidence type="ECO:0000256" key="10">
    <source>
        <dbReference type="ARBA" id="ARBA00049119"/>
    </source>
</evidence>
<evidence type="ECO:0000256" key="2">
    <source>
        <dbReference type="ARBA" id="ARBA00010992"/>
    </source>
</evidence>
<dbReference type="InterPro" id="IPR050814">
    <property type="entry name" value="Myo-inositol_Transporter"/>
</dbReference>
<gene>
    <name evidence="14" type="ORF">F53441_5623</name>
</gene>
<dbReference type="PANTHER" id="PTHR48020">
    <property type="entry name" value="PROTON MYO-INOSITOL COTRANSPORTER"/>
    <property type="match status" value="1"/>
</dbReference>
<dbReference type="InterPro" id="IPR005828">
    <property type="entry name" value="MFS_sugar_transport-like"/>
</dbReference>
<dbReference type="EMBL" id="JAADJG010000221">
    <property type="protein sequence ID" value="KAF4451357.1"/>
    <property type="molecule type" value="Genomic_DNA"/>
</dbReference>
<keyword evidence="4" id="KW-0285">Flavoprotein</keyword>
<dbReference type="Proteomes" id="UP000605986">
    <property type="component" value="Unassembled WGS sequence"/>
</dbReference>
<evidence type="ECO:0000256" key="5">
    <source>
        <dbReference type="ARBA" id="ARBA00022692"/>
    </source>
</evidence>
<keyword evidence="8" id="KW-0560">Oxidoreductase</keyword>
<evidence type="ECO:0000256" key="8">
    <source>
        <dbReference type="ARBA" id="ARBA00023002"/>
    </source>
</evidence>
<reference evidence="14" key="1">
    <citation type="submission" date="2020-01" db="EMBL/GenBank/DDBJ databases">
        <title>Identification and distribution of gene clusters putatively required for synthesis of sphingolipid metabolism inhibitors in phylogenetically diverse species of the filamentous fungus Fusarium.</title>
        <authorList>
            <person name="Kim H.-S."/>
            <person name="Busman M."/>
            <person name="Brown D.W."/>
            <person name="Divon H."/>
            <person name="Uhlig S."/>
            <person name="Proctor R.H."/>
        </authorList>
    </citation>
    <scope>NUCLEOTIDE SEQUENCE</scope>
    <source>
        <strain evidence="14">NRRL 53441</strain>
    </source>
</reference>
<dbReference type="InterPro" id="IPR036188">
    <property type="entry name" value="FAD/NAD-bd_sf"/>
</dbReference>
<evidence type="ECO:0000256" key="12">
    <source>
        <dbReference type="SAM" id="SignalP"/>
    </source>
</evidence>
<protein>
    <recommendedName>
        <fullName evidence="13">Major facilitator superfamily (MFS) profile domain-containing protein</fullName>
    </recommendedName>
</protein>
<evidence type="ECO:0000256" key="6">
    <source>
        <dbReference type="ARBA" id="ARBA00022827"/>
    </source>
</evidence>
<dbReference type="PROSITE" id="PS50850">
    <property type="entry name" value="MFS"/>
    <property type="match status" value="1"/>
</dbReference>
<feature type="transmembrane region" description="Helical" evidence="11">
    <location>
        <begin position="641"/>
        <end position="660"/>
    </location>
</feature>
<dbReference type="Gene3D" id="3.50.50.60">
    <property type="entry name" value="FAD/NAD(P)-binding domain"/>
    <property type="match status" value="1"/>
</dbReference>
<evidence type="ECO:0000313" key="14">
    <source>
        <dbReference type="EMBL" id="KAF4451357.1"/>
    </source>
</evidence>
<keyword evidence="6" id="KW-0274">FAD</keyword>
<dbReference type="FunFam" id="1.20.1250.20:FF:000073">
    <property type="entry name" value="MFS myo-inositol transporter, putative"/>
    <property type="match status" value="1"/>
</dbReference>
<dbReference type="PROSITE" id="PS00217">
    <property type="entry name" value="SUGAR_TRANSPORT_2"/>
    <property type="match status" value="1"/>
</dbReference>
<dbReference type="InterPro" id="IPR002938">
    <property type="entry name" value="FAD-bd"/>
</dbReference>
<dbReference type="InterPro" id="IPR005829">
    <property type="entry name" value="Sugar_transporter_CS"/>
</dbReference>
<feature type="chain" id="PRO_5034431968" description="Major facilitator superfamily (MFS) profile domain-containing protein" evidence="12">
    <location>
        <begin position="20"/>
        <end position="958"/>
    </location>
</feature>
<dbReference type="OrthoDB" id="6339427at2759"/>
<organism evidence="14 15">
    <name type="scientific">Fusarium austroafricanum</name>
    <dbReference type="NCBI Taxonomy" id="2364996"/>
    <lineage>
        <taxon>Eukaryota</taxon>
        <taxon>Fungi</taxon>
        <taxon>Dikarya</taxon>
        <taxon>Ascomycota</taxon>
        <taxon>Pezizomycotina</taxon>
        <taxon>Sordariomycetes</taxon>
        <taxon>Hypocreomycetidae</taxon>
        <taxon>Hypocreales</taxon>
        <taxon>Nectriaceae</taxon>
        <taxon>Fusarium</taxon>
        <taxon>Fusarium concolor species complex</taxon>
    </lineage>
</organism>
<dbReference type="InterPro" id="IPR036259">
    <property type="entry name" value="MFS_trans_sf"/>
</dbReference>
<dbReference type="AlphaFoldDB" id="A0A8H4KHL3"/>
<keyword evidence="12" id="KW-0732">Signal</keyword>
<feature type="transmembrane region" description="Helical" evidence="11">
    <location>
        <begin position="607"/>
        <end position="629"/>
    </location>
</feature>
<evidence type="ECO:0000256" key="4">
    <source>
        <dbReference type="ARBA" id="ARBA00022630"/>
    </source>
</evidence>
<keyword evidence="3" id="KW-0813">Transport</keyword>
<dbReference type="InterPro" id="IPR020846">
    <property type="entry name" value="MFS_dom"/>
</dbReference>
<evidence type="ECO:0000256" key="1">
    <source>
        <dbReference type="ARBA" id="ARBA00004141"/>
    </source>
</evidence>
<keyword evidence="15" id="KW-1185">Reference proteome</keyword>
<feature type="transmembrane region" description="Helical" evidence="11">
    <location>
        <begin position="775"/>
        <end position="797"/>
    </location>
</feature>
<keyword evidence="5 11" id="KW-0812">Transmembrane</keyword>
<evidence type="ECO:0000259" key="13">
    <source>
        <dbReference type="PROSITE" id="PS50850"/>
    </source>
</evidence>
<comment type="subcellular location">
    <subcellularLocation>
        <location evidence="1">Membrane</location>
        <topology evidence="1">Multi-pass membrane protein</topology>
    </subcellularLocation>
</comment>
<dbReference type="Pfam" id="PF00083">
    <property type="entry name" value="Sugar_tr"/>
    <property type="match status" value="1"/>
</dbReference>
<dbReference type="InterPro" id="IPR003663">
    <property type="entry name" value="Sugar/inositol_transpt"/>
</dbReference>
<feature type="transmembrane region" description="Helical" evidence="11">
    <location>
        <begin position="740"/>
        <end position="769"/>
    </location>
</feature>
<feature type="transmembrane region" description="Helical" evidence="11">
    <location>
        <begin position="847"/>
        <end position="872"/>
    </location>
</feature>
<feature type="transmembrane region" description="Helical" evidence="11">
    <location>
        <begin position="549"/>
        <end position="566"/>
    </location>
</feature>
<feature type="transmembrane region" description="Helical" evidence="11">
    <location>
        <begin position="475"/>
        <end position="493"/>
    </location>
</feature>
<dbReference type="GO" id="GO:1904679">
    <property type="term" value="P:myo-inositol import across plasma membrane"/>
    <property type="evidence" value="ECO:0007669"/>
    <property type="project" value="TreeGrafter"/>
</dbReference>
<dbReference type="PROSITE" id="PS00216">
    <property type="entry name" value="SUGAR_TRANSPORT_1"/>
    <property type="match status" value="2"/>
</dbReference>
<dbReference type="Gene3D" id="1.20.1250.20">
    <property type="entry name" value="MFS general substrate transporter like domains"/>
    <property type="match status" value="1"/>
</dbReference>
<feature type="transmembrane region" description="Helical" evidence="11">
    <location>
        <begin position="804"/>
        <end position="827"/>
    </location>
</feature>
<evidence type="ECO:0000256" key="11">
    <source>
        <dbReference type="SAM" id="Phobius"/>
    </source>
</evidence>
<dbReference type="PANTHER" id="PTHR48020:SF12">
    <property type="entry name" value="PROTON MYO-INOSITOL COTRANSPORTER"/>
    <property type="match status" value="1"/>
</dbReference>
<keyword evidence="9 11" id="KW-0472">Membrane</keyword>
<sequence>MGNRKIAIIGAGPAGCCLARLLHLAGTEVTVFEGEAHANFRSQGGTLDLHTATGLAALKEAQVFDEFLKHARYDGQYMAIVDKDLEYHLVRNADGSYNKIEERPEIDRSSLREILSQSLPEGMIKWGYHLKEVQGRTLIFEHTTVDGFDLIVGADGAWSKVRKEIDPNLVPEFAGIALHELEITDAENRAPELYKLVNRGSIFASSEGKRTTIQQMGDGSLNMYCSYVTDNKDWTAPENCGFDPYSLEEATQALLNTKFKDWDPRLKQAIELADGRCSPRSLYMLPVGSKWEHKQGLTLIGDAAHLMTPYAGEGVNQALDDAMKLAKVINGAADKDGEALDKAINRFEKDMFARMEPIQELTWGLLQDWMHTPGAPKSVMAKSMSRHVKHRLPLVLQPLGVAAVHCYYFLKNNNIPHGIVLTLLKQLLRQPESDRMDSSQAPLIAGHSDEEELEYDVAQGSPAEAGKTENGMPSLFVLALTFAAGISGLLFGYDTGVVSATLVSIGTSLSNRELTSMDKSIITSSTSLFALIISPFSSVLADRLGRKHVILYADILFIAGALLQAWSSTVPIMVAGRCIIGAGVGAASFVVPLYIAEVAPAAHRGRLVTLNIMFITLGQVIAYIVGWAFSTHGSAATGWRWMVGLGALPAIMQGGMIAFMPETPRWLVKIGRTGAAKEVIRRVNGDALQHNADAIIKEIELEMREEQEAQRMRDHQPSSRWKWLGGWETLISEGRNRRALAIACLLQGLQQLCGFNSLMYFSATIFTVIGFQSPTLTSMVVAVTNFLGTVAALGLVDRIGRRRVLLYSIPFMIAGLLLSAYGFSFLSLAAGVNTTPNEPPATAGHELAALTILVSIMVYVAAYALGLGNVPWMQSELFPLTVRSLGSGVATATSWAANFIIGLTFLPLMDLLSPSWTFVLYAFICGVGYFLVWRIYPETAGLSLEEATALLDDGWGVR</sequence>